<evidence type="ECO:0000313" key="4">
    <source>
        <dbReference type="Proteomes" id="UP000198432"/>
    </source>
</evidence>
<dbReference type="CDD" id="cd03794">
    <property type="entry name" value="GT4_WbuB-like"/>
    <property type="match status" value="1"/>
</dbReference>
<dbReference type="InterPro" id="IPR001296">
    <property type="entry name" value="Glyco_trans_1"/>
</dbReference>
<dbReference type="PANTHER" id="PTHR12526:SF633">
    <property type="entry name" value="COLANIC ACID BIOSYNTHESIS GLYCOSYL TRANSFERASE WCAI-RELATED"/>
    <property type="match status" value="1"/>
</dbReference>
<keyword evidence="4" id="KW-1185">Reference proteome</keyword>
<dbReference type="OrthoDB" id="9811902at2"/>
<proteinExistence type="predicted"/>
<sequence>MRRRILFIGYNYYPEPTGIGKYSGEMVAWLARKGYDCEVITSYPYYPHWRVAEAYSHKKNWYSVECQRFEGGSVKVNRCPMYIPSVPTGFKRMLLDVSFLISSFIKLLQLLFQKKFDYVVTVVPCFQFGLLGVFYKKIRKAMLLYHVQDLQIEAARDLEMIKSKIVLTTLFKLERYIFSQSDAISSISEGMVRKIRIKAKKDVYLFANWTDCKLFYPIRDQAKLREEFGLSPADKIVLYSGAIGEKQGLEAILFAAKALENHKELKFLICGSGPYKQKLCLIAKDLGLNNLVFFPIQPVEKFNLFLNIADVHLVIQKANASDLVMPSKLTTVLGVGGLALITAHKGTSLHSSVSQHNIGLLIEPENQQALNEAIWRAVTDNHDNIRKNARAYAEEHLSIEKIMEAYEKLVLKNCVEKENLLGPKQEPHLTTSLT</sequence>
<reference evidence="4" key="1">
    <citation type="submission" date="2017-06" db="EMBL/GenBank/DDBJ databases">
        <authorList>
            <person name="Varghese N."/>
            <person name="Submissions S."/>
        </authorList>
    </citation>
    <scope>NUCLEOTIDE SEQUENCE [LARGE SCALE GENOMIC DNA]</scope>
    <source>
        <strain evidence="4">NKM1</strain>
    </source>
</reference>
<feature type="domain" description="Glycosyl transferase family 1" evidence="1">
    <location>
        <begin position="221"/>
        <end position="394"/>
    </location>
</feature>
<dbReference type="RefSeq" id="WP_089321210.1">
    <property type="nucleotide sequence ID" value="NZ_FZOQ01000026.1"/>
</dbReference>
<dbReference type="InterPro" id="IPR028098">
    <property type="entry name" value="Glyco_trans_4-like_N"/>
</dbReference>
<evidence type="ECO:0000259" key="1">
    <source>
        <dbReference type="Pfam" id="PF00534"/>
    </source>
</evidence>
<name>A0A239K6N8_9BACT</name>
<dbReference type="Proteomes" id="UP000198432">
    <property type="component" value="Unassembled WGS sequence"/>
</dbReference>
<keyword evidence="3" id="KW-0808">Transferase</keyword>
<protein>
    <submittedName>
        <fullName evidence="3">Colanic acid biosynthesis glycosyl transferase WcaI</fullName>
    </submittedName>
</protein>
<dbReference type="Gene3D" id="3.40.50.2000">
    <property type="entry name" value="Glycogen Phosphorylase B"/>
    <property type="match status" value="2"/>
</dbReference>
<evidence type="ECO:0000259" key="2">
    <source>
        <dbReference type="Pfam" id="PF13579"/>
    </source>
</evidence>
<feature type="domain" description="Glycosyltransferase subfamily 4-like N-terminal" evidence="2">
    <location>
        <begin position="17"/>
        <end position="196"/>
    </location>
</feature>
<dbReference type="EMBL" id="FZOQ01000026">
    <property type="protein sequence ID" value="SNT13279.1"/>
    <property type="molecule type" value="Genomic_DNA"/>
</dbReference>
<dbReference type="NCBIfam" id="NF007640">
    <property type="entry name" value="PRK10307.1"/>
    <property type="match status" value="1"/>
</dbReference>
<dbReference type="GO" id="GO:0016757">
    <property type="term" value="F:glycosyltransferase activity"/>
    <property type="evidence" value="ECO:0007669"/>
    <property type="project" value="InterPro"/>
</dbReference>
<dbReference type="AlphaFoldDB" id="A0A239K6N8"/>
<gene>
    <name evidence="3" type="ORF">SAMN06296052_12634</name>
</gene>
<organism evidence="3 4">
    <name type="scientific">Pontibacter ummariensis</name>
    <dbReference type="NCBI Taxonomy" id="1610492"/>
    <lineage>
        <taxon>Bacteria</taxon>
        <taxon>Pseudomonadati</taxon>
        <taxon>Bacteroidota</taxon>
        <taxon>Cytophagia</taxon>
        <taxon>Cytophagales</taxon>
        <taxon>Hymenobacteraceae</taxon>
        <taxon>Pontibacter</taxon>
    </lineage>
</organism>
<dbReference type="Pfam" id="PF13579">
    <property type="entry name" value="Glyco_trans_4_4"/>
    <property type="match status" value="1"/>
</dbReference>
<dbReference type="Pfam" id="PF00534">
    <property type="entry name" value="Glycos_transf_1"/>
    <property type="match status" value="1"/>
</dbReference>
<evidence type="ECO:0000313" key="3">
    <source>
        <dbReference type="EMBL" id="SNT13279.1"/>
    </source>
</evidence>
<dbReference type="PANTHER" id="PTHR12526">
    <property type="entry name" value="GLYCOSYLTRANSFERASE"/>
    <property type="match status" value="1"/>
</dbReference>
<accession>A0A239K6N8</accession>
<dbReference type="SUPFAM" id="SSF53756">
    <property type="entry name" value="UDP-Glycosyltransferase/glycogen phosphorylase"/>
    <property type="match status" value="1"/>
</dbReference>